<evidence type="ECO:0000256" key="5">
    <source>
        <dbReference type="ARBA" id="ARBA00023237"/>
    </source>
</evidence>
<evidence type="ECO:0000256" key="2">
    <source>
        <dbReference type="ARBA" id="ARBA00006275"/>
    </source>
</evidence>
<accession>A0A1G9US29</accession>
<evidence type="ECO:0000259" key="7">
    <source>
        <dbReference type="Pfam" id="PF14322"/>
    </source>
</evidence>
<dbReference type="InterPro" id="IPR011990">
    <property type="entry name" value="TPR-like_helical_dom_sf"/>
</dbReference>
<dbReference type="RefSeq" id="WP_074607506.1">
    <property type="nucleotide sequence ID" value="NZ_FNGY01000004.1"/>
</dbReference>
<feature type="domain" description="RagB/SusD" evidence="6">
    <location>
        <begin position="363"/>
        <end position="487"/>
    </location>
</feature>
<evidence type="ECO:0000259" key="6">
    <source>
        <dbReference type="Pfam" id="PF07980"/>
    </source>
</evidence>
<name>A0A1G9US29_9SPHI</name>
<dbReference type="Gene3D" id="1.25.40.390">
    <property type="match status" value="1"/>
</dbReference>
<dbReference type="InterPro" id="IPR012944">
    <property type="entry name" value="SusD_RagB_dom"/>
</dbReference>
<reference evidence="9" key="1">
    <citation type="submission" date="2016-10" db="EMBL/GenBank/DDBJ databases">
        <authorList>
            <person name="Varghese N."/>
            <person name="Submissions S."/>
        </authorList>
    </citation>
    <scope>NUCLEOTIDE SEQUENCE [LARGE SCALE GENOMIC DNA]</scope>
    <source>
        <strain evidence="9">DSM 19110</strain>
    </source>
</reference>
<comment type="similarity">
    <text evidence="2">Belongs to the SusD family.</text>
</comment>
<keyword evidence="4" id="KW-0472">Membrane</keyword>
<dbReference type="SUPFAM" id="SSF48452">
    <property type="entry name" value="TPR-like"/>
    <property type="match status" value="1"/>
</dbReference>
<dbReference type="EMBL" id="FNGY01000004">
    <property type="protein sequence ID" value="SDM62607.1"/>
    <property type="molecule type" value="Genomic_DNA"/>
</dbReference>
<evidence type="ECO:0000256" key="3">
    <source>
        <dbReference type="ARBA" id="ARBA00022729"/>
    </source>
</evidence>
<feature type="domain" description="SusD-like N-terminal" evidence="7">
    <location>
        <begin position="99"/>
        <end position="237"/>
    </location>
</feature>
<sequence length="514" mass="58497">MNIKLIKKNTAVLLVLTCIVFTIGCKKFLDIKPLTELTGNNFYKSKEDVEANMASIYFKFFGKINESWVIGAIGESRSGEAFAVTGSDNYGSRKVVEVLGQNNMISVINDQPWKDTFHFERITNWTSYYQAIQSANILISKLNEGIPNLSEKDKKRYIAEAVFMRCFTYFWMVRLYGDVVYYTKAFQSEPLPRENMVSVMKKCIADMNEHVADLPWTYDDPAQRGARGSKGAALALIMHMNMWNAGFDNGHAMEYYEETAKSGEELLHKNGGAYALLPLERWPEVIKGRSEESLFEFYQSINYGDTTSSVASFGDSFLRYPYKFPASLFLTSRMAFRGAYMEKLFPVDVADKRKDLWYADIYANNGRFMMPKFAGNIYASGGENKNPDNSFLIFRLSDAMLLQAEALAELGRSAEAIPYVNQVRARAGAGPYEAAQGTLTDFIFLERRRELQGEGHTWFDLVRTKRILSSQWANHPLTLDQFNRGAWTWPIDRASLKDNPFITLNDYWASSGGI</sequence>
<comment type="subcellular location">
    <subcellularLocation>
        <location evidence="1">Cell outer membrane</location>
    </subcellularLocation>
</comment>
<gene>
    <name evidence="8" type="ORF">SAMN05421820_104259</name>
</gene>
<dbReference type="InterPro" id="IPR033985">
    <property type="entry name" value="SusD-like_N"/>
</dbReference>
<dbReference type="GO" id="GO:0009279">
    <property type="term" value="C:cell outer membrane"/>
    <property type="evidence" value="ECO:0007669"/>
    <property type="project" value="UniProtKB-SubCell"/>
</dbReference>
<evidence type="ECO:0000256" key="1">
    <source>
        <dbReference type="ARBA" id="ARBA00004442"/>
    </source>
</evidence>
<dbReference type="OrthoDB" id="9773740at2"/>
<dbReference type="CDD" id="cd08977">
    <property type="entry name" value="SusD"/>
    <property type="match status" value="1"/>
</dbReference>
<keyword evidence="9" id="KW-1185">Reference proteome</keyword>
<protein>
    <submittedName>
        <fullName evidence="8">Starch-binding associating with outer membrane</fullName>
    </submittedName>
</protein>
<evidence type="ECO:0000313" key="9">
    <source>
        <dbReference type="Proteomes" id="UP000183200"/>
    </source>
</evidence>
<dbReference type="Pfam" id="PF14322">
    <property type="entry name" value="SusD-like_3"/>
    <property type="match status" value="1"/>
</dbReference>
<dbReference type="PROSITE" id="PS51257">
    <property type="entry name" value="PROKAR_LIPOPROTEIN"/>
    <property type="match status" value="1"/>
</dbReference>
<dbReference type="AlphaFoldDB" id="A0A1G9US29"/>
<organism evidence="8 9">
    <name type="scientific">Pedobacter steynii</name>
    <dbReference type="NCBI Taxonomy" id="430522"/>
    <lineage>
        <taxon>Bacteria</taxon>
        <taxon>Pseudomonadati</taxon>
        <taxon>Bacteroidota</taxon>
        <taxon>Sphingobacteriia</taxon>
        <taxon>Sphingobacteriales</taxon>
        <taxon>Sphingobacteriaceae</taxon>
        <taxon>Pedobacter</taxon>
    </lineage>
</organism>
<keyword evidence="3" id="KW-0732">Signal</keyword>
<dbReference type="Pfam" id="PF07980">
    <property type="entry name" value="SusD_RagB"/>
    <property type="match status" value="1"/>
</dbReference>
<keyword evidence="5" id="KW-0998">Cell outer membrane</keyword>
<dbReference type="Proteomes" id="UP000183200">
    <property type="component" value="Unassembled WGS sequence"/>
</dbReference>
<evidence type="ECO:0000313" key="8">
    <source>
        <dbReference type="EMBL" id="SDM62607.1"/>
    </source>
</evidence>
<proteinExistence type="inferred from homology"/>
<evidence type="ECO:0000256" key="4">
    <source>
        <dbReference type="ARBA" id="ARBA00023136"/>
    </source>
</evidence>